<reference evidence="3" key="1">
    <citation type="submission" date="2021-03" db="EMBL/GenBank/DDBJ databases">
        <title>Description of Psychrosphaera ytuae sp. nov. isolated from deep sea sediment of South China Sea.</title>
        <authorList>
            <person name="Zhang J."/>
            <person name="Xu X.-D."/>
        </authorList>
    </citation>
    <scope>NUCLEOTIDE SEQUENCE</scope>
    <source>
        <strain evidence="3">MTZ26</strain>
    </source>
</reference>
<feature type="domain" description="Glycine-rich" evidence="2">
    <location>
        <begin position="33"/>
        <end position="258"/>
    </location>
</feature>
<gene>
    <name evidence="3" type="ORF">J1N51_14620</name>
</gene>
<dbReference type="EMBL" id="CP072110">
    <property type="protein sequence ID" value="QTH63907.1"/>
    <property type="molecule type" value="Genomic_DNA"/>
</dbReference>
<dbReference type="Pfam" id="PF21722">
    <property type="entry name" value="Gly_rich_2"/>
    <property type="match status" value="1"/>
</dbReference>
<accession>A0A975DB50</accession>
<protein>
    <submittedName>
        <fullName evidence="3">PEP-CTERM sorting domain-containing protein</fullName>
    </submittedName>
</protein>
<dbReference type="Proteomes" id="UP000682739">
    <property type="component" value="Chromosome"/>
</dbReference>
<evidence type="ECO:0000313" key="4">
    <source>
        <dbReference type="Proteomes" id="UP000682739"/>
    </source>
</evidence>
<dbReference type="KEGG" id="psym:J1N51_14620"/>
<evidence type="ECO:0000256" key="1">
    <source>
        <dbReference type="SAM" id="SignalP"/>
    </source>
</evidence>
<keyword evidence="1" id="KW-0732">Signal</keyword>
<organism evidence="3 4">
    <name type="scientific">Psychrosphaera ytuae</name>
    <dbReference type="NCBI Taxonomy" id="2820710"/>
    <lineage>
        <taxon>Bacteria</taxon>
        <taxon>Pseudomonadati</taxon>
        <taxon>Pseudomonadota</taxon>
        <taxon>Gammaproteobacteria</taxon>
        <taxon>Alteromonadales</taxon>
        <taxon>Pseudoalteromonadaceae</taxon>
        <taxon>Psychrosphaera</taxon>
    </lineage>
</organism>
<evidence type="ECO:0000259" key="2">
    <source>
        <dbReference type="Pfam" id="PF21722"/>
    </source>
</evidence>
<dbReference type="InterPro" id="IPR049304">
    <property type="entry name" value="Gly_rich_dom"/>
</dbReference>
<dbReference type="RefSeq" id="WP_208831962.1">
    <property type="nucleotide sequence ID" value="NZ_CP072110.1"/>
</dbReference>
<feature type="chain" id="PRO_5037517325" evidence="1">
    <location>
        <begin position="24"/>
        <end position="287"/>
    </location>
</feature>
<sequence length="287" mass="26940">MFKQLTKKLCVTACFLASGVANAALIVIDSSSEFVVPEDVSSISVLAIGGGGAGAGSHWGGGGSGYLAGGVFSVSEGDIFNVTIGQGGQAAACAGNSCYGDSGTATMFGDLLTADGGIALSSFFTRGGAGGSGGGGAGNMGFGGAGGTGGSDGVDGRSYLGGLGQGTEIWNSLLTLITEATVTAGSGGAASAGSHSGGGGGGGILIDGIGLLGGQGNSQSFAAGEGGFGYGAGGGSGGYNGVYQVGGSGANGVAIVQYNSVAVSEPPMFAILALGVAGLMVRRRKAQ</sequence>
<proteinExistence type="predicted"/>
<evidence type="ECO:0000313" key="3">
    <source>
        <dbReference type="EMBL" id="QTH63907.1"/>
    </source>
</evidence>
<feature type="signal peptide" evidence="1">
    <location>
        <begin position="1"/>
        <end position="23"/>
    </location>
</feature>
<dbReference type="AlphaFoldDB" id="A0A975DB50"/>
<keyword evidence="4" id="KW-1185">Reference proteome</keyword>
<name>A0A975DB50_9GAMM</name>